<keyword evidence="2" id="KW-1185">Reference proteome</keyword>
<proteinExistence type="predicted"/>
<sequence>MTTTRTAADRVAAIRAEYAAIGEPLDDLSDLDVLNRAYDAVQREQITTRDRYMGLLTSLRRHDDSVRRTVAAELAGRADLVVAQALERRAQAMVAVLAAVEVLPERPGRDRVALLKEIARRTRHAISLLADHPREQQWRPDANRSLVHNARSVLGVLRERDGVPASEVIRLVDEALAPDGNLSDLFDVADRHPRQPRQGEGPAFAGPHWFDRKSFYAYEPTDQARVVAFRLGEDWHLDVCTSDGRLLAYGTVPEREVAHLAPELVARAAAWERASSGYAWQRFTATEEDVRNG</sequence>
<comment type="caution">
    <text evidence="1">The sequence shown here is derived from an EMBL/GenBank/DDBJ whole genome shotgun (WGS) entry which is preliminary data.</text>
</comment>
<reference evidence="1 2" key="1">
    <citation type="submission" date="2011-08" db="EMBL/GenBank/DDBJ databases">
        <authorList>
            <person name="Lin Y."/>
            <person name="Hao X."/>
            <person name="Johnstone L."/>
            <person name="Miller S.J."/>
            <person name="Wei G."/>
            <person name="Rensing C."/>
        </authorList>
    </citation>
    <scope>NUCLEOTIDE SEQUENCE [LARGE SCALE GENOMIC DNA]</scope>
    <source>
        <strain evidence="1 2">K42</strain>
    </source>
</reference>
<dbReference type="EMBL" id="AGBF01000007">
    <property type="protein sequence ID" value="EGX61139.1"/>
    <property type="molecule type" value="Genomic_DNA"/>
</dbReference>
<dbReference type="PATRIC" id="fig|700597.3.peg.925"/>
<dbReference type="OrthoDB" id="4204920at2"/>
<accession>G2G650</accession>
<dbReference type="AlphaFoldDB" id="G2G650"/>
<dbReference type="Proteomes" id="UP000004217">
    <property type="component" value="Unassembled WGS sequence"/>
</dbReference>
<evidence type="ECO:0000313" key="1">
    <source>
        <dbReference type="EMBL" id="EGX61139.1"/>
    </source>
</evidence>
<gene>
    <name evidence="1" type="ORF">SZN_04781</name>
</gene>
<organism evidence="1 2">
    <name type="scientific">Streptomyces zinciresistens K42</name>
    <dbReference type="NCBI Taxonomy" id="700597"/>
    <lineage>
        <taxon>Bacteria</taxon>
        <taxon>Bacillati</taxon>
        <taxon>Actinomycetota</taxon>
        <taxon>Actinomycetes</taxon>
        <taxon>Kitasatosporales</taxon>
        <taxon>Streptomycetaceae</taxon>
        <taxon>Streptomyces</taxon>
    </lineage>
</organism>
<dbReference type="RefSeq" id="WP_007491921.1">
    <property type="nucleotide sequence ID" value="NZ_AGBF01000007.1"/>
</dbReference>
<name>G2G650_9ACTN</name>
<protein>
    <submittedName>
        <fullName evidence="1">Uncharacterized protein</fullName>
    </submittedName>
</protein>
<evidence type="ECO:0000313" key="2">
    <source>
        <dbReference type="Proteomes" id="UP000004217"/>
    </source>
</evidence>